<dbReference type="PANTHER" id="PTHR48098:SF3">
    <property type="entry name" value="IRON(III) ENTEROBACTIN ESTERASE"/>
    <property type="match status" value="1"/>
</dbReference>
<keyword evidence="7" id="KW-1185">Reference proteome</keyword>
<dbReference type="KEGG" id="sfk:KY5_6090"/>
<dbReference type="EMBL" id="CP022685">
    <property type="protein sequence ID" value="ATL31108.1"/>
    <property type="molecule type" value="Genomic_DNA"/>
</dbReference>
<keyword evidence="3" id="KW-0378">Hydrolase</keyword>
<dbReference type="InterPro" id="IPR029058">
    <property type="entry name" value="AB_hydrolase_fold"/>
</dbReference>
<dbReference type="Pfam" id="PF00756">
    <property type="entry name" value="Esterase"/>
    <property type="match status" value="1"/>
</dbReference>
<dbReference type="GO" id="GO:0005506">
    <property type="term" value="F:iron ion binding"/>
    <property type="evidence" value="ECO:0007669"/>
    <property type="project" value="InterPro"/>
</dbReference>
<evidence type="ECO:0000256" key="1">
    <source>
        <dbReference type="ARBA" id="ARBA00004496"/>
    </source>
</evidence>
<name>A0A291QHS9_9ACTN</name>
<dbReference type="PANTHER" id="PTHR48098">
    <property type="entry name" value="ENTEROCHELIN ESTERASE-RELATED"/>
    <property type="match status" value="1"/>
</dbReference>
<gene>
    <name evidence="6" type="ORF">KY5_6090</name>
</gene>
<evidence type="ECO:0000256" key="3">
    <source>
        <dbReference type="ARBA" id="ARBA00022801"/>
    </source>
</evidence>
<dbReference type="InterPro" id="IPR021764">
    <property type="entry name" value="Enterochelin_esterase_N"/>
</dbReference>
<comment type="similarity">
    <text evidence="4">Belongs to the Fes family.</text>
</comment>
<evidence type="ECO:0000256" key="4">
    <source>
        <dbReference type="ARBA" id="ARBA00024201"/>
    </source>
</evidence>
<dbReference type="AlphaFoldDB" id="A0A291QHS9"/>
<dbReference type="SUPFAM" id="SSF81296">
    <property type="entry name" value="E set domains"/>
    <property type="match status" value="1"/>
</dbReference>
<proteinExistence type="inferred from homology"/>
<dbReference type="InterPro" id="IPR000801">
    <property type="entry name" value="Esterase-like"/>
</dbReference>
<keyword evidence="2" id="KW-0963">Cytoplasm</keyword>
<evidence type="ECO:0000313" key="6">
    <source>
        <dbReference type="EMBL" id="ATL31108.1"/>
    </source>
</evidence>
<dbReference type="InterPro" id="IPR013783">
    <property type="entry name" value="Ig-like_fold"/>
</dbReference>
<dbReference type="GO" id="GO:0008849">
    <property type="term" value="F:enterochelin esterase activity"/>
    <property type="evidence" value="ECO:0007669"/>
    <property type="project" value="InterPro"/>
</dbReference>
<sequence length="456" mass="49119">MHAGPDVTGVVSAAAARSAGTGAVEATRVASPRVERLARGVAGADERERAVLVEEFWAEVALRGTPLVEYVDGGAGVDEASGAGAGAEGGTHRAVTFLWRGHRATRQVLLLVNRAVDRDHLADALLDRVPGTDVWHLTYRLRADHRAAYRMAADISPGELPADPALLQSRLRSLSSYAAHDPLNKERLPSRWGQTDSSVFALPEAPAQPWAERRATVARGRVERHRLPAGALGAERDVWAYLPPGGPRPGTPTVVLCDGDVWFGQLAFQDTLDALIADGAVPPLAVLAPDAVDLPTRWRDLTACDTYVHFLADELLPWAAGRWPLTTDPARTVVAGQSLGGLTALYAGLLRPDRFGTVLAQSASLWWRPGLPYGVPDLEPSDELPWLVSRFVELPRPRLRIHLDAGLHEGAMVDYSRALYEQLAARGDPVTFGTYNGGHDYACWRGCLADGLTAVL</sequence>
<dbReference type="NCBIfam" id="NF007758">
    <property type="entry name" value="PRK10439.1"/>
    <property type="match status" value="1"/>
</dbReference>
<dbReference type="InterPro" id="IPR050583">
    <property type="entry name" value="Mycobacterial_A85_antigen"/>
</dbReference>
<dbReference type="GO" id="GO:0006826">
    <property type="term" value="P:iron ion transport"/>
    <property type="evidence" value="ECO:0007669"/>
    <property type="project" value="InterPro"/>
</dbReference>
<reference evidence="6 7" key="1">
    <citation type="submission" date="2017-08" db="EMBL/GenBank/DDBJ databases">
        <title>Complete Genome Sequence of Streptomyces formicae KY5, the formicamycin producer.</title>
        <authorList>
            <person name="Holmes N.A."/>
            <person name="Devine R."/>
            <person name="Qin Z."/>
            <person name="Seipke R.F."/>
            <person name="Wilkinson B."/>
            <person name="Hutchings M.I."/>
        </authorList>
    </citation>
    <scope>NUCLEOTIDE SEQUENCE [LARGE SCALE GENOMIC DNA]</scope>
    <source>
        <strain evidence="6 7">KY5</strain>
    </source>
</reference>
<dbReference type="Proteomes" id="UP000221011">
    <property type="component" value="Chromosome"/>
</dbReference>
<dbReference type="Gene3D" id="3.40.50.1820">
    <property type="entry name" value="alpha/beta hydrolase"/>
    <property type="match status" value="1"/>
</dbReference>
<dbReference type="Pfam" id="PF11806">
    <property type="entry name" value="Enterochelin_N"/>
    <property type="match status" value="1"/>
</dbReference>
<evidence type="ECO:0000256" key="2">
    <source>
        <dbReference type="ARBA" id="ARBA00022490"/>
    </source>
</evidence>
<dbReference type="GO" id="GO:0005737">
    <property type="term" value="C:cytoplasm"/>
    <property type="evidence" value="ECO:0007669"/>
    <property type="project" value="UniProtKB-SubCell"/>
</dbReference>
<accession>A0A291QHS9</accession>
<dbReference type="SUPFAM" id="SSF53474">
    <property type="entry name" value="alpha/beta-Hydrolases"/>
    <property type="match status" value="1"/>
</dbReference>
<evidence type="ECO:0000313" key="7">
    <source>
        <dbReference type="Proteomes" id="UP000221011"/>
    </source>
</evidence>
<comment type="subcellular location">
    <subcellularLocation>
        <location evidence="1">Cytoplasm</location>
    </subcellularLocation>
</comment>
<feature type="domain" description="Enterochelin esterase N-terminal" evidence="5">
    <location>
        <begin position="94"/>
        <end position="210"/>
    </location>
</feature>
<dbReference type="InterPro" id="IPR014756">
    <property type="entry name" value="Ig_E-set"/>
</dbReference>
<organism evidence="6 7">
    <name type="scientific">Streptomyces formicae</name>
    <dbReference type="NCBI Taxonomy" id="1616117"/>
    <lineage>
        <taxon>Bacteria</taxon>
        <taxon>Bacillati</taxon>
        <taxon>Actinomycetota</taxon>
        <taxon>Actinomycetes</taxon>
        <taxon>Kitasatosporales</taxon>
        <taxon>Streptomycetaceae</taxon>
        <taxon>Streptomyces</taxon>
    </lineage>
</organism>
<protein>
    <submittedName>
        <fullName evidence="6">Putative esterase</fullName>
    </submittedName>
</protein>
<evidence type="ECO:0000259" key="5">
    <source>
        <dbReference type="Pfam" id="PF11806"/>
    </source>
</evidence>
<dbReference type="GO" id="GO:0005975">
    <property type="term" value="P:carbohydrate metabolic process"/>
    <property type="evidence" value="ECO:0007669"/>
    <property type="project" value="UniProtKB-ARBA"/>
</dbReference>
<dbReference type="Gene3D" id="2.60.40.10">
    <property type="entry name" value="Immunoglobulins"/>
    <property type="match status" value="1"/>
</dbReference>